<name>A0A645IEX1_9ZZZZ</name>
<accession>A0A645IEX1</accession>
<protein>
    <submittedName>
        <fullName evidence="1">Uncharacterized protein</fullName>
    </submittedName>
</protein>
<organism evidence="1">
    <name type="scientific">bioreactor metagenome</name>
    <dbReference type="NCBI Taxonomy" id="1076179"/>
    <lineage>
        <taxon>unclassified sequences</taxon>
        <taxon>metagenomes</taxon>
        <taxon>ecological metagenomes</taxon>
    </lineage>
</organism>
<dbReference type="EMBL" id="VSSQ01112799">
    <property type="protein sequence ID" value="MPN49496.1"/>
    <property type="molecule type" value="Genomic_DNA"/>
</dbReference>
<reference evidence="1" key="1">
    <citation type="submission" date="2019-08" db="EMBL/GenBank/DDBJ databases">
        <authorList>
            <person name="Kucharzyk K."/>
            <person name="Murdoch R.W."/>
            <person name="Higgins S."/>
            <person name="Loffler F."/>
        </authorList>
    </citation>
    <scope>NUCLEOTIDE SEQUENCE</scope>
</reference>
<sequence length="80" mass="8246">MNCDHFGFGSNIDAVAVPQGFLGGDNQVAAFLDHFTDMVRQAAVGETDIGAALKHDDGRGFIQSAQTSGRSCSAGDAADN</sequence>
<proteinExistence type="predicted"/>
<dbReference type="AlphaFoldDB" id="A0A645IEX1"/>
<comment type="caution">
    <text evidence="1">The sequence shown here is derived from an EMBL/GenBank/DDBJ whole genome shotgun (WGS) entry which is preliminary data.</text>
</comment>
<gene>
    <name evidence="1" type="ORF">SDC9_197117</name>
</gene>
<evidence type="ECO:0000313" key="1">
    <source>
        <dbReference type="EMBL" id="MPN49496.1"/>
    </source>
</evidence>